<dbReference type="AlphaFoldDB" id="A0A7S2R115"/>
<evidence type="ECO:0000313" key="2">
    <source>
        <dbReference type="EMBL" id="CAD9657743.1"/>
    </source>
</evidence>
<name>A0A7S2R115_9STRA</name>
<accession>A0A7S2R115</accession>
<keyword evidence="1" id="KW-0812">Transmembrane</keyword>
<reference evidence="2" key="1">
    <citation type="submission" date="2021-01" db="EMBL/GenBank/DDBJ databases">
        <authorList>
            <person name="Corre E."/>
            <person name="Pelletier E."/>
            <person name="Niang G."/>
            <person name="Scheremetjew M."/>
            <person name="Finn R."/>
            <person name="Kale V."/>
            <person name="Holt S."/>
            <person name="Cochrane G."/>
            <person name="Meng A."/>
            <person name="Brown T."/>
            <person name="Cohen L."/>
        </authorList>
    </citation>
    <scope>NUCLEOTIDE SEQUENCE</scope>
    <source>
        <strain evidence="2">CCMP1452</strain>
    </source>
</reference>
<feature type="transmembrane region" description="Helical" evidence="1">
    <location>
        <begin position="6"/>
        <end position="26"/>
    </location>
</feature>
<keyword evidence="1" id="KW-1133">Transmembrane helix</keyword>
<organism evidence="2">
    <name type="scientific">Eucampia antarctica</name>
    <dbReference type="NCBI Taxonomy" id="49252"/>
    <lineage>
        <taxon>Eukaryota</taxon>
        <taxon>Sar</taxon>
        <taxon>Stramenopiles</taxon>
        <taxon>Ochrophyta</taxon>
        <taxon>Bacillariophyta</taxon>
        <taxon>Mediophyceae</taxon>
        <taxon>Biddulphiophycidae</taxon>
        <taxon>Hemiaulales</taxon>
        <taxon>Hemiaulaceae</taxon>
        <taxon>Eucampia</taxon>
    </lineage>
</organism>
<dbReference type="EMBL" id="HBHI01003069">
    <property type="protein sequence ID" value="CAD9657743.1"/>
    <property type="molecule type" value="Transcribed_RNA"/>
</dbReference>
<sequence>MNEEAIALFLTGSLQGSWIFMSHVTGHKIHRYKWRKMKVTQAVLDRVEKLEISERKPIVASNFKYEWTSGSEMLDPDTGEREEDNDFPDNILAPRYGLLLSQQMDHDPSEEKVLDEASPTKMRMTLRIQITIQITTISGQKKIHL</sequence>
<gene>
    <name evidence="2" type="ORF">EANT1437_LOCUS1544</name>
</gene>
<proteinExistence type="predicted"/>
<evidence type="ECO:0000256" key="1">
    <source>
        <dbReference type="SAM" id="Phobius"/>
    </source>
</evidence>
<protein>
    <submittedName>
        <fullName evidence="2">Uncharacterized protein</fullName>
    </submittedName>
</protein>
<keyword evidence="1" id="KW-0472">Membrane</keyword>